<dbReference type="Proteomes" id="UP001302602">
    <property type="component" value="Unassembled WGS sequence"/>
</dbReference>
<feature type="region of interest" description="Disordered" evidence="1">
    <location>
        <begin position="139"/>
        <end position="165"/>
    </location>
</feature>
<evidence type="ECO:0000313" key="3">
    <source>
        <dbReference type="EMBL" id="KAK4119135.1"/>
    </source>
</evidence>
<dbReference type="EMBL" id="MU853253">
    <property type="protein sequence ID" value="KAK4119135.1"/>
    <property type="molecule type" value="Genomic_DNA"/>
</dbReference>
<feature type="transmembrane region" description="Helical" evidence="2">
    <location>
        <begin position="21"/>
        <end position="40"/>
    </location>
</feature>
<evidence type="ECO:0000256" key="1">
    <source>
        <dbReference type="SAM" id="MobiDB-lite"/>
    </source>
</evidence>
<feature type="compositionally biased region" description="Basic and acidic residues" evidence="1">
    <location>
        <begin position="144"/>
        <end position="154"/>
    </location>
</feature>
<name>A0AAN6YYQ9_9PEZI</name>
<dbReference type="AlphaFoldDB" id="A0AAN6YYQ9"/>
<evidence type="ECO:0000313" key="4">
    <source>
        <dbReference type="Proteomes" id="UP001302602"/>
    </source>
</evidence>
<reference evidence="3" key="1">
    <citation type="journal article" date="2023" name="Mol. Phylogenet. Evol.">
        <title>Genome-scale phylogeny and comparative genomics of the fungal order Sordariales.</title>
        <authorList>
            <person name="Hensen N."/>
            <person name="Bonometti L."/>
            <person name="Westerberg I."/>
            <person name="Brannstrom I.O."/>
            <person name="Guillou S."/>
            <person name="Cros-Aarteil S."/>
            <person name="Calhoun S."/>
            <person name="Haridas S."/>
            <person name="Kuo A."/>
            <person name="Mondo S."/>
            <person name="Pangilinan J."/>
            <person name="Riley R."/>
            <person name="LaButti K."/>
            <person name="Andreopoulos B."/>
            <person name="Lipzen A."/>
            <person name="Chen C."/>
            <person name="Yan M."/>
            <person name="Daum C."/>
            <person name="Ng V."/>
            <person name="Clum A."/>
            <person name="Steindorff A."/>
            <person name="Ohm R.A."/>
            <person name="Martin F."/>
            <person name="Silar P."/>
            <person name="Natvig D.O."/>
            <person name="Lalanne C."/>
            <person name="Gautier V."/>
            <person name="Ament-Velasquez S.L."/>
            <person name="Kruys A."/>
            <person name="Hutchinson M.I."/>
            <person name="Powell A.J."/>
            <person name="Barry K."/>
            <person name="Miller A.N."/>
            <person name="Grigoriev I.V."/>
            <person name="Debuchy R."/>
            <person name="Gladieux P."/>
            <person name="Hiltunen Thoren M."/>
            <person name="Johannesson H."/>
        </authorList>
    </citation>
    <scope>NUCLEOTIDE SEQUENCE</scope>
    <source>
        <strain evidence="3">CBS 731.68</strain>
    </source>
</reference>
<gene>
    <name evidence="3" type="ORF">N657DRAFT_675119</name>
</gene>
<comment type="caution">
    <text evidence="3">The sequence shown here is derived from an EMBL/GenBank/DDBJ whole genome shotgun (WGS) entry which is preliminary data.</text>
</comment>
<reference evidence="3" key="2">
    <citation type="submission" date="2023-05" db="EMBL/GenBank/DDBJ databases">
        <authorList>
            <consortium name="Lawrence Berkeley National Laboratory"/>
            <person name="Steindorff A."/>
            <person name="Hensen N."/>
            <person name="Bonometti L."/>
            <person name="Westerberg I."/>
            <person name="Brannstrom I.O."/>
            <person name="Guillou S."/>
            <person name="Cros-Aarteil S."/>
            <person name="Calhoun S."/>
            <person name="Haridas S."/>
            <person name="Kuo A."/>
            <person name="Mondo S."/>
            <person name="Pangilinan J."/>
            <person name="Riley R."/>
            <person name="Labutti K."/>
            <person name="Andreopoulos B."/>
            <person name="Lipzen A."/>
            <person name="Chen C."/>
            <person name="Yanf M."/>
            <person name="Daum C."/>
            <person name="Ng V."/>
            <person name="Clum A."/>
            <person name="Ohm R."/>
            <person name="Martin F."/>
            <person name="Silar P."/>
            <person name="Natvig D."/>
            <person name="Lalanne C."/>
            <person name="Gautier V."/>
            <person name="Ament-Velasquez S.L."/>
            <person name="Kruys A."/>
            <person name="Hutchinson M.I."/>
            <person name="Powell A.J."/>
            <person name="Barry K."/>
            <person name="Miller A.N."/>
            <person name="Grigoriev I.V."/>
            <person name="Debuchy R."/>
            <person name="Gladieux P."/>
            <person name="Thoren M.H."/>
            <person name="Johannesson H."/>
        </authorList>
    </citation>
    <scope>NUCLEOTIDE SEQUENCE</scope>
    <source>
        <strain evidence="3">CBS 731.68</strain>
    </source>
</reference>
<accession>A0AAN6YYQ9</accession>
<dbReference type="RefSeq" id="XP_062642908.1">
    <property type="nucleotide sequence ID" value="XM_062795796.1"/>
</dbReference>
<dbReference type="GeneID" id="87832564"/>
<keyword evidence="2" id="KW-0472">Membrane</keyword>
<organism evidence="3 4">
    <name type="scientific">Parathielavia appendiculata</name>
    <dbReference type="NCBI Taxonomy" id="2587402"/>
    <lineage>
        <taxon>Eukaryota</taxon>
        <taxon>Fungi</taxon>
        <taxon>Dikarya</taxon>
        <taxon>Ascomycota</taxon>
        <taxon>Pezizomycotina</taxon>
        <taxon>Sordariomycetes</taxon>
        <taxon>Sordariomycetidae</taxon>
        <taxon>Sordariales</taxon>
        <taxon>Chaetomiaceae</taxon>
        <taxon>Parathielavia</taxon>
    </lineage>
</organism>
<keyword evidence="4" id="KW-1185">Reference proteome</keyword>
<proteinExistence type="predicted"/>
<sequence length="234" mass="25189">MPAGLSASKDHVQASIGPKDLYLLVALMYAAASLISLMTMTSIHGCSTALAPLARTDPAGRPGFTLKLVLGLAKPLGQEKKPWQGAADHAKEPASAPCAGKSLNAETIGEAIYHPQTSSPCLHIEASKSKVNWCREANNESLEDPSKTAREGSEPKAQTWSERQSTDAHPMHLQHPEAIAGIQGRPIVFEPCRSLTCTGREVVYKLPLIGESIPSAVYHGLLDVKPDRPWPFWI</sequence>
<keyword evidence="2" id="KW-0812">Transmembrane</keyword>
<evidence type="ECO:0000256" key="2">
    <source>
        <dbReference type="SAM" id="Phobius"/>
    </source>
</evidence>
<keyword evidence="2" id="KW-1133">Transmembrane helix</keyword>
<protein>
    <submittedName>
        <fullName evidence="3">Uncharacterized protein</fullName>
    </submittedName>
</protein>